<dbReference type="Gene3D" id="3.40.630.10">
    <property type="entry name" value="Zn peptidases"/>
    <property type="match status" value="1"/>
</dbReference>
<reference evidence="2" key="1">
    <citation type="journal article" date="2014" name="Front. Microbiol.">
        <title>High frequency of phylogenetically diverse reductive dehalogenase-homologous genes in deep subseafloor sedimentary metagenomes.</title>
        <authorList>
            <person name="Kawai M."/>
            <person name="Futagami T."/>
            <person name="Toyoda A."/>
            <person name="Takaki Y."/>
            <person name="Nishi S."/>
            <person name="Hori S."/>
            <person name="Arai W."/>
            <person name="Tsubouchi T."/>
            <person name="Morono Y."/>
            <person name="Uchiyama I."/>
            <person name="Ito T."/>
            <person name="Fujiyama A."/>
            <person name="Inagaki F."/>
            <person name="Takami H."/>
        </authorList>
    </citation>
    <scope>NUCLEOTIDE SEQUENCE</scope>
    <source>
        <strain evidence="2">Expedition CK06-06</strain>
    </source>
</reference>
<dbReference type="Pfam" id="PF00246">
    <property type="entry name" value="Peptidase_M14"/>
    <property type="match status" value="1"/>
</dbReference>
<protein>
    <recommendedName>
        <fullName evidence="1">Peptidase M14 domain-containing protein</fullName>
    </recommendedName>
</protein>
<dbReference type="GO" id="GO:0008270">
    <property type="term" value="F:zinc ion binding"/>
    <property type="evidence" value="ECO:0007669"/>
    <property type="project" value="InterPro"/>
</dbReference>
<dbReference type="EMBL" id="BARS01047666">
    <property type="protein sequence ID" value="GAG28952.1"/>
    <property type="molecule type" value="Genomic_DNA"/>
</dbReference>
<dbReference type="SUPFAM" id="SSF53187">
    <property type="entry name" value="Zn-dependent exopeptidases"/>
    <property type="match status" value="1"/>
</dbReference>
<proteinExistence type="predicted"/>
<name>X0X0K7_9ZZZZ</name>
<evidence type="ECO:0000259" key="1">
    <source>
        <dbReference type="Pfam" id="PF00246"/>
    </source>
</evidence>
<organism evidence="2">
    <name type="scientific">marine sediment metagenome</name>
    <dbReference type="NCBI Taxonomy" id="412755"/>
    <lineage>
        <taxon>unclassified sequences</taxon>
        <taxon>metagenomes</taxon>
        <taxon>ecological metagenomes</taxon>
    </lineage>
</organism>
<evidence type="ECO:0000313" key="2">
    <source>
        <dbReference type="EMBL" id="GAG28952.1"/>
    </source>
</evidence>
<feature type="non-terminal residue" evidence="2">
    <location>
        <position position="244"/>
    </location>
</feature>
<dbReference type="GO" id="GO:0006508">
    <property type="term" value="P:proteolysis"/>
    <property type="evidence" value="ECO:0007669"/>
    <property type="project" value="InterPro"/>
</dbReference>
<dbReference type="GO" id="GO:0004181">
    <property type="term" value="F:metallocarboxypeptidase activity"/>
    <property type="evidence" value="ECO:0007669"/>
    <property type="project" value="InterPro"/>
</dbReference>
<gene>
    <name evidence="2" type="ORF">S01H1_71571</name>
</gene>
<dbReference type="InterPro" id="IPR000834">
    <property type="entry name" value="Peptidase_M14"/>
</dbReference>
<accession>X0X0K7</accession>
<sequence>DGDGWITQMRYKVPMGEGTHVMDASDSRIMRRISRQGDEQGDYIVIGEGIDNDGDGRINEDGIGGLDMNRNFPRNWELEHIQSGAGDFPLSEPETYATVKFINEHPNITGIVHGHTSGGFVYRLPSASDPTKFNQDDIALIIELGNYYTETTGRRVDPSSTDPTRHRYGTLISWGYWDRGIVGWVPEYVPRNYWWKDYDGDSEISESERHRFNDEELGGKYFSDWTPFNHPEFGEVEIGGWHSK</sequence>
<feature type="non-terminal residue" evidence="2">
    <location>
        <position position="1"/>
    </location>
</feature>
<comment type="caution">
    <text evidence="2">The sequence shown here is derived from an EMBL/GenBank/DDBJ whole genome shotgun (WGS) entry which is preliminary data.</text>
</comment>
<dbReference type="AlphaFoldDB" id="X0X0K7"/>
<feature type="domain" description="Peptidase M14" evidence="1">
    <location>
        <begin position="63"/>
        <end position="138"/>
    </location>
</feature>